<dbReference type="GeneID" id="98317861"/>
<dbReference type="Gene3D" id="3.30.1330.30">
    <property type="match status" value="1"/>
</dbReference>
<name>A0A0R1VZM8_9LACO</name>
<feature type="domain" description="Ribosomal protein eL8/eL30/eS12/Gadd45" evidence="1">
    <location>
        <begin position="11"/>
        <end position="97"/>
    </location>
</feature>
<gene>
    <name evidence="2" type="ORF">FC89_GL001665</name>
</gene>
<dbReference type="OrthoDB" id="9794863at2"/>
<keyword evidence="3" id="KW-1185">Reference proteome</keyword>
<dbReference type="STRING" id="1423750.FC89_GL001665"/>
<sequence>MNQKVKQQTLQFLGLARRAGKLATGEATALAKIRQQEVSVVLLAADVAPATKKKFSDKCRFYHVKLDDSFTRAELSAAIGSSRSVIAVTDAGFARKLSQLLQL</sequence>
<dbReference type="EMBL" id="AZGB01000001">
    <property type="protein sequence ID" value="KRM08326.1"/>
    <property type="molecule type" value="Genomic_DNA"/>
</dbReference>
<dbReference type="Proteomes" id="UP000051451">
    <property type="component" value="Unassembled WGS sequence"/>
</dbReference>
<organism evidence="2 3">
    <name type="scientific">Liquorilactobacillus ghanensis DSM 18630</name>
    <dbReference type="NCBI Taxonomy" id="1423750"/>
    <lineage>
        <taxon>Bacteria</taxon>
        <taxon>Bacillati</taxon>
        <taxon>Bacillota</taxon>
        <taxon>Bacilli</taxon>
        <taxon>Lactobacillales</taxon>
        <taxon>Lactobacillaceae</taxon>
        <taxon>Liquorilactobacillus</taxon>
    </lineage>
</organism>
<dbReference type="InterPro" id="IPR029064">
    <property type="entry name" value="Ribosomal_eL30-like_sf"/>
</dbReference>
<evidence type="ECO:0000259" key="1">
    <source>
        <dbReference type="Pfam" id="PF01248"/>
    </source>
</evidence>
<dbReference type="SUPFAM" id="SSF55315">
    <property type="entry name" value="L30e-like"/>
    <property type="match status" value="1"/>
</dbReference>
<reference evidence="2 3" key="1">
    <citation type="journal article" date="2015" name="Genome Announc.">
        <title>Expanding the biotechnology potential of lactobacilli through comparative genomics of 213 strains and associated genera.</title>
        <authorList>
            <person name="Sun Z."/>
            <person name="Harris H.M."/>
            <person name="McCann A."/>
            <person name="Guo C."/>
            <person name="Argimon S."/>
            <person name="Zhang W."/>
            <person name="Yang X."/>
            <person name="Jeffery I.B."/>
            <person name="Cooney J.C."/>
            <person name="Kagawa T.F."/>
            <person name="Liu W."/>
            <person name="Song Y."/>
            <person name="Salvetti E."/>
            <person name="Wrobel A."/>
            <person name="Rasinkangas P."/>
            <person name="Parkhill J."/>
            <person name="Rea M.C."/>
            <person name="O'Sullivan O."/>
            <person name="Ritari J."/>
            <person name="Douillard F.P."/>
            <person name="Paul Ross R."/>
            <person name="Yang R."/>
            <person name="Briner A.E."/>
            <person name="Felis G.E."/>
            <person name="de Vos W.M."/>
            <person name="Barrangou R."/>
            <person name="Klaenhammer T.R."/>
            <person name="Caufield P.W."/>
            <person name="Cui Y."/>
            <person name="Zhang H."/>
            <person name="O'Toole P.W."/>
        </authorList>
    </citation>
    <scope>NUCLEOTIDE SEQUENCE [LARGE SCALE GENOMIC DNA]</scope>
    <source>
        <strain evidence="2 3">DSM 18630</strain>
    </source>
</reference>
<dbReference type="Pfam" id="PF01248">
    <property type="entry name" value="Ribosomal_L7Ae"/>
    <property type="match status" value="1"/>
</dbReference>
<proteinExistence type="predicted"/>
<dbReference type="AlphaFoldDB" id="A0A0R1VZM8"/>
<comment type="caution">
    <text evidence="2">The sequence shown here is derived from an EMBL/GenBank/DDBJ whole genome shotgun (WGS) entry which is preliminary data.</text>
</comment>
<evidence type="ECO:0000313" key="3">
    <source>
        <dbReference type="Proteomes" id="UP000051451"/>
    </source>
</evidence>
<dbReference type="RefSeq" id="WP_057870606.1">
    <property type="nucleotide sequence ID" value="NZ_AZGB01000001.1"/>
</dbReference>
<protein>
    <recommendedName>
        <fullName evidence="1">Ribosomal protein eL8/eL30/eS12/Gadd45 domain-containing protein</fullName>
    </recommendedName>
</protein>
<accession>A0A0R1VZM8</accession>
<evidence type="ECO:0000313" key="2">
    <source>
        <dbReference type="EMBL" id="KRM08326.1"/>
    </source>
</evidence>
<dbReference type="PATRIC" id="fig|1423750.3.peg.1710"/>
<dbReference type="InterPro" id="IPR004038">
    <property type="entry name" value="Ribosomal_eL8/eL30/eS12/Gad45"/>
</dbReference>